<feature type="compositionally biased region" description="Basic and acidic residues" evidence="1">
    <location>
        <begin position="142"/>
        <end position="162"/>
    </location>
</feature>
<dbReference type="Proteomes" id="UP000275846">
    <property type="component" value="Unassembled WGS sequence"/>
</dbReference>
<evidence type="ECO:0000313" key="3">
    <source>
        <dbReference type="Proteomes" id="UP000275846"/>
    </source>
</evidence>
<accession>A0A183SFX4</accession>
<feature type="region of interest" description="Disordered" evidence="1">
    <location>
        <begin position="278"/>
        <end position="352"/>
    </location>
</feature>
<keyword evidence="3" id="KW-1185">Reference proteome</keyword>
<feature type="compositionally biased region" description="Pro residues" evidence="1">
    <location>
        <begin position="177"/>
        <end position="190"/>
    </location>
</feature>
<dbReference type="OrthoDB" id="273070at2759"/>
<proteinExistence type="predicted"/>
<feature type="region of interest" description="Disordered" evidence="1">
    <location>
        <begin position="137"/>
        <end position="256"/>
    </location>
</feature>
<evidence type="ECO:0000313" key="4">
    <source>
        <dbReference type="WBParaSite" id="SSLN_0000322201-mRNA-1"/>
    </source>
</evidence>
<reference evidence="4" key="1">
    <citation type="submission" date="2016-06" db="UniProtKB">
        <authorList>
            <consortium name="WormBaseParasite"/>
        </authorList>
    </citation>
    <scope>IDENTIFICATION</scope>
</reference>
<dbReference type="EMBL" id="UYSU01032436">
    <property type="protein sequence ID" value="VDL89507.1"/>
    <property type="molecule type" value="Genomic_DNA"/>
</dbReference>
<evidence type="ECO:0000313" key="2">
    <source>
        <dbReference type="EMBL" id="VDL89507.1"/>
    </source>
</evidence>
<dbReference type="STRING" id="70667.A0A183SFX4"/>
<protein>
    <submittedName>
        <fullName evidence="4">Reverse transcriptase domain-containing protein</fullName>
    </submittedName>
</protein>
<name>A0A183SFX4_SCHSO</name>
<reference evidence="2 3" key="2">
    <citation type="submission" date="2018-11" db="EMBL/GenBank/DDBJ databases">
        <authorList>
            <consortium name="Pathogen Informatics"/>
        </authorList>
    </citation>
    <scope>NUCLEOTIDE SEQUENCE [LARGE SCALE GENOMIC DNA]</scope>
    <source>
        <strain evidence="2 3">NST_G2</strain>
    </source>
</reference>
<feature type="compositionally biased region" description="Pro residues" evidence="1">
    <location>
        <begin position="221"/>
        <end position="236"/>
    </location>
</feature>
<sequence>MLRRPVVWAEGMLAEVLTQKRALDIGWWNELRKKWRPQVNDNYYSDGICGVTFGIERPEFCHPLKTCCDHHFFTEEEFLRHEAQHIKCPHEECSVIIHPSVLNFHIETAHSPEVFARLNPVLADKSIVLWRDSRKKSLNNRKPPELRDHKSSRVDKPKEFNPRHKNATSPRRNPENVLPPLPSSPAPPLEDPLCPAASSITTAPEPQSHPFPKNDDALPSSSPPPTPPSLLPPPTPEKIDSDVEGEDSDSIPGAAVTSTTNMAVGCLVDYDYDRAPSTAATASGWARPAPSTLRRGRRQRGQARGGRLRRGGHNSQLEGRGARRGNRRRGGGGVTTETAAKQEEEDEEGASGVAAVFASHPVVRMASKRRECMRNAALMAKRPTLLQMIVRFGDQQSAEVAVESGVPQGSVLGPIFFLIYIDDCVIGLDCDTAMFADDIKLWKVIHNAADEENL</sequence>
<organism evidence="4">
    <name type="scientific">Schistocephalus solidus</name>
    <name type="common">Tapeworm</name>
    <dbReference type="NCBI Taxonomy" id="70667"/>
    <lineage>
        <taxon>Eukaryota</taxon>
        <taxon>Metazoa</taxon>
        <taxon>Spiralia</taxon>
        <taxon>Lophotrochozoa</taxon>
        <taxon>Platyhelminthes</taxon>
        <taxon>Cestoda</taxon>
        <taxon>Eucestoda</taxon>
        <taxon>Diphyllobothriidea</taxon>
        <taxon>Diphyllobothriidae</taxon>
        <taxon>Schistocephalus</taxon>
    </lineage>
</organism>
<gene>
    <name evidence="2" type="ORF">SSLN_LOCUS3122</name>
</gene>
<feature type="compositionally biased region" description="Basic residues" evidence="1">
    <location>
        <begin position="294"/>
        <end position="312"/>
    </location>
</feature>
<dbReference type="AlphaFoldDB" id="A0A183SFX4"/>
<evidence type="ECO:0000256" key="1">
    <source>
        <dbReference type="SAM" id="MobiDB-lite"/>
    </source>
</evidence>
<dbReference type="WBParaSite" id="SSLN_0000322201-mRNA-1">
    <property type="protein sequence ID" value="SSLN_0000322201-mRNA-1"/>
    <property type="gene ID" value="SSLN_0000322201"/>
</dbReference>